<evidence type="ECO:0000313" key="2">
    <source>
        <dbReference type="Proteomes" id="UP000430368"/>
    </source>
</evidence>
<reference evidence="1 2" key="1">
    <citation type="submission" date="2019-07" db="EMBL/GenBank/DDBJ databases">
        <title>Serratia dokdonensis sp. nov., an elicitor of systemic resistance in Nicotiana Tabacum.</title>
        <authorList>
            <person name="Son J.-S."/>
            <person name="Hwang Y.-J."/>
            <person name="Lee S.-Y."/>
            <person name="Ghim S.-Y."/>
        </authorList>
    </citation>
    <scope>NUCLEOTIDE SEQUENCE [LARGE SCALE GENOMIC DNA]</scope>
    <source>
        <strain evidence="1 2">KUDC3025</strain>
    </source>
</reference>
<name>A0ABX6GGS3_9GAMM</name>
<dbReference type="PROSITE" id="PS51318">
    <property type="entry name" value="TAT"/>
    <property type="match status" value="1"/>
</dbReference>
<dbReference type="InterPro" id="IPR006311">
    <property type="entry name" value="TAT_signal"/>
</dbReference>
<sequence length="173" mass="18697">MIALSRRRLVLGSAGLLAAGVLAQNLLGRAALAAPDAASLPDAFLTVSRSLTGMPLPDPQLAQRLYQALLPRFPQLNPLLDALATLLQQHGTQDGAALQQQLKQHAAPLTRLYHALIGGWYLGVIGDAARPECIAFENIVSYQLVRDSLTPPSYCPGEPNFWIRPPHKENNHA</sequence>
<proteinExistence type="predicted"/>
<dbReference type="InterPro" id="IPR024651">
    <property type="entry name" value="FAD-SLDH_ssu"/>
</dbReference>
<dbReference type="Proteomes" id="UP000430368">
    <property type="component" value="Chromosome"/>
</dbReference>
<accession>A0ABX6GGS3</accession>
<gene>
    <name evidence="1" type="ORF">FO014_00050</name>
</gene>
<dbReference type="EMBL" id="CP041764">
    <property type="protein sequence ID" value="QHA85493.1"/>
    <property type="molecule type" value="Genomic_DNA"/>
</dbReference>
<evidence type="ECO:0000313" key="1">
    <source>
        <dbReference type="EMBL" id="QHA85493.1"/>
    </source>
</evidence>
<dbReference type="Pfam" id="PF12318">
    <property type="entry name" value="FAD-SLDH"/>
    <property type="match status" value="1"/>
</dbReference>
<keyword evidence="2" id="KW-1185">Reference proteome</keyword>
<dbReference type="RefSeq" id="WP_160026845.1">
    <property type="nucleotide sequence ID" value="NZ_CP041764.1"/>
</dbReference>
<organism evidence="1 2">
    <name type="scientific">Serratia rhizosphaerae</name>
    <dbReference type="NCBI Taxonomy" id="2597702"/>
    <lineage>
        <taxon>Bacteria</taxon>
        <taxon>Pseudomonadati</taxon>
        <taxon>Pseudomonadota</taxon>
        <taxon>Gammaproteobacteria</taxon>
        <taxon>Enterobacterales</taxon>
        <taxon>Yersiniaceae</taxon>
        <taxon>Serratia</taxon>
    </lineage>
</organism>
<protein>
    <submittedName>
        <fullName evidence="1">Gluconate 5-dehydrogenase</fullName>
    </submittedName>
</protein>